<evidence type="ECO:0000313" key="1">
    <source>
        <dbReference type="EMBL" id="MFD1515643.1"/>
    </source>
</evidence>
<gene>
    <name evidence="1" type="ORF">ACFSBT_20380</name>
</gene>
<reference evidence="1 2" key="1">
    <citation type="journal article" date="2019" name="Int. J. Syst. Evol. Microbiol.">
        <title>The Global Catalogue of Microorganisms (GCM) 10K type strain sequencing project: providing services to taxonomists for standard genome sequencing and annotation.</title>
        <authorList>
            <consortium name="The Broad Institute Genomics Platform"/>
            <consortium name="The Broad Institute Genome Sequencing Center for Infectious Disease"/>
            <person name="Wu L."/>
            <person name="Ma J."/>
        </authorList>
    </citation>
    <scope>NUCLEOTIDE SEQUENCE [LARGE SCALE GENOMIC DNA]</scope>
    <source>
        <strain evidence="1 2">CGMCC 1.12563</strain>
    </source>
</reference>
<sequence>MSTTPESATATAAVFERRERITPADLFDHFVFYSDEWCSACFERIRRVGHTVATDTDSLGTEGNVLESRQRVGAGCLGYDYTTHDSHGEVTVRNDEGQVVGTEPRGSYGLQRTYSTRTYCGGCGANNGHAPDLTISKREAVRRADQLVDCLLAQGVPVNRAALKHVVATAKERPDLADRDHDIFEQATAYARREYVRQLD</sequence>
<dbReference type="AlphaFoldDB" id="A0ABD6B239"/>
<dbReference type="Proteomes" id="UP001597187">
    <property type="component" value="Unassembled WGS sequence"/>
</dbReference>
<accession>A0ABD6B239</accession>
<keyword evidence="2" id="KW-1185">Reference proteome</keyword>
<proteinExistence type="predicted"/>
<dbReference type="EMBL" id="JBHUDC010000008">
    <property type="protein sequence ID" value="MFD1515643.1"/>
    <property type="molecule type" value="Genomic_DNA"/>
</dbReference>
<organism evidence="1 2">
    <name type="scientific">Halomarina rubra</name>
    <dbReference type="NCBI Taxonomy" id="2071873"/>
    <lineage>
        <taxon>Archaea</taxon>
        <taxon>Methanobacteriati</taxon>
        <taxon>Methanobacteriota</taxon>
        <taxon>Stenosarchaea group</taxon>
        <taxon>Halobacteria</taxon>
        <taxon>Halobacteriales</taxon>
        <taxon>Natronomonadaceae</taxon>
        <taxon>Halomarina</taxon>
    </lineage>
</organism>
<dbReference type="RefSeq" id="WP_250875552.1">
    <property type="nucleotide sequence ID" value="NZ_JALXFV010000008.1"/>
</dbReference>
<comment type="caution">
    <text evidence="1">The sequence shown here is derived from an EMBL/GenBank/DDBJ whole genome shotgun (WGS) entry which is preliminary data.</text>
</comment>
<name>A0ABD6B239_9EURY</name>
<evidence type="ECO:0000313" key="2">
    <source>
        <dbReference type="Proteomes" id="UP001597187"/>
    </source>
</evidence>
<protein>
    <submittedName>
        <fullName evidence="1">Uncharacterized protein</fullName>
    </submittedName>
</protein>